<dbReference type="Gene3D" id="1.10.10.10">
    <property type="entry name" value="Winged helix-like DNA-binding domain superfamily/Winged helix DNA-binding domain"/>
    <property type="match status" value="1"/>
</dbReference>
<sequence>MKDSSEGLHLIIDTLLSASDREFTKSELAEAAGVSRHTVRAHLDTLLEHGIVQAVADGKRYQLNLDSPVTQEIFELNSAINAVGAGHVTIESDTGNVVDE</sequence>
<organism evidence="1 2">
    <name type="scientific">Natrinema pallidum DSM 3751</name>
    <dbReference type="NCBI Taxonomy" id="1227495"/>
    <lineage>
        <taxon>Archaea</taxon>
        <taxon>Methanobacteriati</taxon>
        <taxon>Methanobacteriota</taxon>
        <taxon>Stenosarchaea group</taxon>
        <taxon>Halobacteria</taxon>
        <taxon>Halobacteriales</taxon>
        <taxon>Natrialbaceae</taxon>
        <taxon>Natrinema</taxon>
    </lineage>
</organism>
<protein>
    <submittedName>
        <fullName evidence="1">Uncharacterized protein</fullName>
    </submittedName>
</protein>
<dbReference type="CDD" id="cd00090">
    <property type="entry name" value="HTH_ARSR"/>
    <property type="match status" value="1"/>
</dbReference>
<dbReference type="SUPFAM" id="SSF46785">
    <property type="entry name" value="Winged helix' DNA-binding domain"/>
    <property type="match status" value="1"/>
</dbReference>
<dbReference type="InterPro" id="IPR036388">
    <property type="entry name" value="WH-like_DNA-bd_sf"/>
</dbReference>
<dbReference type="Proteomes" id="UP000011618">
    <property type="component" value="Unassembled WGS sequence"/>
</dbReference>
<gene>
    <name evidence="1" type="ORF">C487_17200</name>
</gene>
<dbReference type="PATRIC" id="fig|1227495.3.peg.3444"/>
<dbReference type="AlphaFoldDB" id="L9YHD1"/>
<dbReference type="Pfam" id="PF12840">
    <property type="entry name" value="HTH_20"/>
    <property type="match status" value="1"/>
</dbReference>
<dbReference type="InterPro" id="IPR036390">
    <property type="entry name" value="WH_DNA-bd_sf"/>
</dbReference>
<evidence type="ECO:0000313" key="2">
    <source>
        <dbReference type="Proteomes" id="UP000011618"/>
    </source>
</evidence>
<comment type="caution">
    <text evidence="1">The sequence shown here is derived from an EMBL/GenBank/DDBJ whole genome shotgun (WGS) entry which is preliminary data.</text>
</comment>
<accession>L9YHD1</accession>
<evidence type="ECO:0000313" key="1">
    <source>
        <dbReference type="EMBL" id="ELY73515.1"/>
    </source>
</evidence>
<dbReference type="eggNOG" id="arCOG08120">
    <property type="taxonomic scope" value="Archaea"/>
</dbReference>
<name>L9YHD1_9EURY</name>
<proteinExistence type="predicted"/>
<dbReference type="EMBL" id="AOII01000095">
    <property type="protein sequence ID" value="ELY73515.1"/>
    <property type="molecule type" value="Genomic_DNA"/>
</dbReference>
<dbReference type="InterPro" id="IPR011991">
    <property type="entry name" value="ArsR-like_HTH"/>
</dbReference>
<reference evidence="1 2" key="1">
    <citation type="journal article" date="2014" name="PLoS Genet.">
        <title>Phylogenetically driven sequencing of extremely halophilic archaea reveals strategies for static and dynamic osmo-response.</title>
        <authorList>
            <person name="Becker E.A."/>
            <person name="Seitzer P.M."/>
            <person name="Tritt A."/>
            <person name="Larsen D."/>
            <person name="Krusor M."/>
            <person name="Yao A.I."/>
            <person name="Wu D."/>
            <person name="Madern D."/>
            <person name="Eisen J.A."/>
            <person name="Darling A.E."/>
            <person name="Facciotti M.T."/>
        </authorList>
    </citation>
    <scope>NUCLEOTIDE SEQUENCE [LARGE SCALE GENOMIC DNA]</scope>
    <source>
        <strain evidence="1 2">DSM 3751</strain>
    </source>
</reference>